<organism evidence="2 3">
    <name type="scientific">Pseudogymnoascus destructans (strain ATCC MYA-4855 / 20631-21)</name>
    <name type="common">Bat white-nose syndrome fungus</name>
    <name type="synonym">Geomyces destructans</name>
    <dbReference type="NCBI Taxonomy" id="658429"/>
    <lineage>
        <taxon>Eukaryota</taxon>
        <taxon>Fungi</taxon>
        <taxon>Dikarya</taxon>
        <taxon>Ascomycota</taxon>
        <taxon>Pezizomycotina</taxon>
        <taxon>Leotiomycetes</taxon>
        <taxon>Thelebolales</taxon>
        <taxon>Thelebolaceae</taxon>
        <taxon>Pseudogymnoascus</taxon>
    </lineage>
</organism>
<evidence type="ECO:0000313" key="2">
    <source>
        <dbReference type="EMBL" id="ELR03865.1"/>
    </source>
</evidence>
<keyword evidence="3" id="KW-1185">Reference proteome</keyword>
<dbReference type="OrthoDB" id="3440197at2759"/>
<name>L8FSB0_PSED2</name>
<dbReference type="VEuPathDB" id="FungiDB:GMDG_06405"/>
<reference evidence="3" key="1">
    <citation type="submission" date="2010-09" db="EMBL/GenBank/DDBJ databases">
        <title>The genome sequence of Geomyces destructans 20631-21.</title>
        <authorList>
            <consortium name="The Broad Institute Genome Sequencing Platform"/>
            <person name="Cuomo C.A."/>
            <person name="Blehert D.S."/>
            <person name="Lorch J.M."/>
            <person name="Young S.K."/>
            <person name="Zeng Q."/>
            <person name="Gargeya S."/>
            <person name="Fitzgerald M."/>
            <person name="Haas B."/>
            <person name="Abouelleil A."/>
            <person name="Alvarado L."/>
            <person name="Arachchi H.M."/>
            <person name="Berlin A."/>
            <person name="Brown A."/>
            <person name="Chapman S.B."/>
            <person name="Chen Z."/>
            <person name="Dunbar C."/>
            <person name="Freedman E."/>
            <person name="Gearin G."/>
            <person name="Gellesch M."/>
            <person name="Goldberg J."/>
            <person name="Griggs A."/>
            <person name="Gujja S."/>
            <person name="Heiman D."/>
            <person name="Howarth C."/>
            <person name="Larson L."/>
            <person name="Lui A."/>
            <person name="MacDonald P.J.P."/>
            <person name="Montmayeur A."/>
            <person name="Murphy C."/>
            <person name="Neiman D."/>
            <person name="Pearson M."/>
            <person name="Priest M."/>
            <person name="Roberts A."/>
            <person name="Saif S."/>
            <person name="Shea T."/>
            <person name="Shenoy N."/>
            <person name="Sisk P."/>
            <person name="Stolte C."/>
            <person name="Sykes S."/>
            <person name="Wortman J."/>
            <person name="Nusbaum C."/>
            <person name="Birren B."/>
        </authorList>
    </citation>
    <scope>NUCLEOTIDE SEQUENCE [LARGE SCALE GENOMIC DNA]</scope>
    <source>
        <strain evidence="3">ATCC MYA-4855 / 20631-21</strain>
    </source>
</reference>
<evidence type="ECO:0000256" key="1">
    <source>
        <dbReference type="SAM" id="MobiDB-lite"/>
    </source>
</evidence>
<gene>
    <name evidence="2" type="ORF">GMDG_06405</name>
</gene>
<dbReference type="PANTHER" id="PTHR33099:SF7">
    <property type="entry name" value="MYND-TYPE DOMAIN-CONTAINING PROTEIN"/>
    <property type="match status" value="1"/>
</dbReference>
<dbReference type="PANTHER" id="PTHR33099">
    <property type="entry name" value="FE2OG DIOXYGENASE DOMAIN-CONTAINING PROTEIN"/>
    <property type="match status" value="1"/>
</dbReference>
<proteinExistence type="predicted"/>
<feature type="region of interest" description="Disordered" evidence="1">
    <location>
        <begin position="1"/>
        <end position="29"/>
    </location>
</feature>
<dbReference type="Gene3D" id="2.60.120.620">
    <property type="entry name" value="q2cbj1_9rhob like domain"/>
    <property type="match status" value="1"/>
</dbReference>
<evidence type="ECO:0000313" key="3">
    <source>
        <dbReference type="Proteomes" id="UP000011064"/>
    </source>
</evidence>
<protein>
    <submittedName>
        <fullName evidence="2">Uncharacterized protein</fullName>
    </submittedName>
</protein>
<dbReference type="InParanoid" id="L8FSB0"/>
<dbReference type="EMBL" id="GL573328">
    <property type="protein sequence ID" value="ELR03865.1"/>
    <property type="molecule type" value="Genomic_DNA"/>
</dbReference>
<accession>L8FSB0</accession>
<sequence>MKRERDSDGESDDQGGISRSRTSTEDYGMYNPGYSFVRLHVVQTKPSTKRTRVGHGDTTTANGPLKPEPEFERFRELSLKADPDADLYGIELGVGLSRHNNLPDVQTLRQNNSNAPSVQTQALAQYPRKNDRPDIAENASREVEAPIFTTIKEKLNKAILNLTSDEHASSGEPSAMGQTFCTLRAIIGLPLSERDAGLIAKFKSPPPYPDTKMSNAVVDLTEINITELSPHQLETTDPGWEKAVEGVVAKVAKRLKVPGGPANVGFRPFNMTLYGPGDMLSEHRGCIQRGPGVFGTLAICLPWKHEGGDLIVTHDDQVKVLSMAPQSAFGYQYLFWYTDMTCELTEVALGHRLVLMYEQIDLDSRDKVNIPVSLENKMDLLESVFLFWKNSYAELITSSAKFLACTLDNMYDGHSLSHTVLEGDDNQRVNVLSELCSKHGFSLCLAKLALRVIRESHEGPAEEFLELQDLVKLDGTIVLDMVPWSASQVVQTNLSDVFNTENTSSYISNGEGCATSGVSPILEVDLKRACQLVLEDANHWRNTTITDATDSQRSVSMRDSLLGTVIRGGISMDDQNLCSEALFIVRAKVPVSAVVDALEHFGFYKLLCDLDETIRRFKHMYKDFKTFIGIYDYCVECKDSVVLANTVTWMKPRAEQTFVERQLRFAADGANTAKFVIICGETYLKET</sequence>
<dbReference type="Proteomes" id="UP000011064">
    <property type="component" value="Unassembled WGS sequence"/>
</dbReference>
<dbReference type="AlphaFoldDB" id="L8FSB0"/>
<feature type="region of interest" description="Disordered" evidence="1">
    <location>
        <begin position="45"/>
        <end position="68"/>
    </location>
</feature>
<dbReference type="HOGENOM" id="CLU_003948_0_0_1"/>